<reference evidence="3 4" key="1">
    <citation type="submission" date="2016-08" db="EMBL/GenBank/DDBJ databases">
        <title>A Parts List for Fungal Cellulosomes Revealed by Comparative Genomics.</title>
        <authorList>
            <consortium name="DOE Joint Genome Institute"/>
            <person name="Haitjema C.H."/>
            <person name="Gilmore S.P."/>
            <person name="Henske J.K."/>
            <person name="Solomon K.V."/>
            <person name="De Groot R."/>
            <person name="Kuo A."/>
            <person name="Mondo S.J."/>
            <person name="Salamov A.A."/>
            <person name="Labutti K."/>
            <person name="Zhao Z."/>
            <person name="Chiniquy J."/>
            <person name="Barry K."/>
            <person name="Brewer H.M."/>
            <person name="Purvine S.O."/>
            <person name="Wright A.T."/>
            <person name="Boxma B."/>
            <person name="Van Alen T."/>
            <person name="Hackstein J.H."/>
            <person name="Baker S.E."/>
            <person name="Grigoriev I.V."/>
            <person name="O'Malley M.A."/>
        </authorList>
    </citation>
    <scope>NUCLEOTIDE SEQUENCE [LARGE SCALE GENOMIC DNA]</scope>
    <source>
        <strain evidence="3 4">S4</strain>
    </source>
</reference>
<dbReference type="EMBL" id="MCFG01000314">
    <property type="protein sequence ID" value="ORX76176.1"/>
    <property type="molecule type" value="Genomic_DNA"/>
</dbReference>
<evidence type="ECO:0000313" key="3">
    <source>
        <dbReference type="EMBL" id="ORX76176.1"/>
    </source>
</evidence>
<sequence>MKFLAQNFTFFLIVLFNSIICQNVNSPEVENLSNIKNNNNFISYSTDNSKNMKKNDLKEEENYINDFFSPIEVKYATDKDTHETVTIYPVKRFIIYKQKKNEINKNIIFISAFIGTIIALIGSVIIFSYKPKNEKNKCINKNS</sequence>
<keyword evidence="2" id="KW-0732">Signal</keyword>
<comment type="caution">
    <text evidence="3">The sequence shown here is derived from an EMBL/GenBank/DDBJ whole genome shotgun (WGS) entry which is preliminary data.</text>
</comment>
<feature type="transmembrane region" description="Helical" evidence="1">
    <location>
        <begin position="107"/>
        <end position="127"/>
    </location>
</feature>
<evidence type="ECO:0000256" key="1">
    <source>
        <dbReference type="SAM" id="Phobius"/>
    </source>
</evidence>
<keyword evidence="1" id="KW-0812">Transmembrane</keyword>
<keyword evidence="4" id="KW-1185">Reference proteome</keyword>
<keyword evidence="1" id="KW-0472">Membrane</keyword>
<evidence type="ECO:0000256" key="2">
    <source>
        <dbReference type="SAM" id="SignalP"/>
    </source>
</evidence>
<dbReference type="Proteomes" id="UP000193944">
    <property type="component" value="Unassembled WGS sequence"/>
</dbReference>
<keyword evidence="1" id="KW-1133">Transmembrane helix</keyword>
<proteinExistence type="predicted"/>
<reference evidence="3 4" key="2">
    <citation type="submission" date="2016-08" db="EMBL/GenBank/DDBJ databases">
        <title>Pervasive Adenine N6-methylation of Active Genes in Fungi.</title>
        <authorList>
            <consortium name="DOE Joint Genome Institute"/>
            <person name="Mondo S.J."/>
            <person name="Dannebaum R.O."/>
            <person name="Kuo R.C."/>
            <person name="Labutti K."/>
            <person name="Haridas S."/>
            <person name="Kuo A."/>
            <person name="Salamov A."/>
            <person name="Ahrendt S.R."/>
            <person name="Lipzen A."/>
            <person name="Sullivan W."/>
            <person name="Andreopoulos W.B."/>
            <person name="Clum A."/>
            <person name="Lindquist E."/>
            <person name="Daum C."/>
            <person name="Ramamoorthy G.K."/>
            <person name="Gryganskyi A."/>
            <person name="Culley D."/>
            <person name="Magnuson J.K."/>
            <person name="James T.Y."/>
            <person name="O'Malley M.A."/>
            <person name="Stajich J.E."/>
            <person name="Spatafora J.W."/>
            <person name="Visel A."/>
            <person name="Grigoriev I.V."/>
        </authorList>
    </citation>
    <scope>NUCLEOTIDE SEQUENCE [LARGE SCALE GENOMIC DNA]</scope>
    <source>
        <strain evidence="3 4">S4</strain>
    </source>
</reference>
<gene>
    <name evidence="3" type="ORF">BCR32DRAFT_296430</name>
</gene>
<feature type="chain" id="PRO_5012779134" description="Mid2 domain-containing protein" evidence="2">
    <location>
        <begin position="27"/>
        <end position="143"/>
    </location>
</feature>
<evidence type="ECO:0000313" key="4">
    <source>
        <dbReference type="Proteomes" id="UP000193944"/>
    </source>
</evidence>
<name>A0A1Y1WSF1_9FUNG</name>
<accession>A0A1Y1WSF1</accession>
<organism evidence="3 4">
    <name type="scientific">Anaeromyces robustus</name>
    <dbReference type="NCBI Taxonomy" id="1754192"/>
    <lineage>
        <taxon>Eukaryota</taxon>
        <taxon>Fungi</taxon>
        <taxon>Fungi incertae sedis</taxon>
        <taxon>Chytridiomycota</taxon>
        <taxon>Chytridiomycota incertae sedis</taxon>
        <taxon>Neocallimastigomycetes</taxon>
        <taxon>Neocallimastigales</taxon>
        <taxon>Neocallimastigaceae</taxon>
        <taxon>Anaeromyces</taxon>
    </lineage>
</organism>
<protein>
    <recommendedName>
        <fullName evidence="5">Mid2 domain-containing protein</fullName>
    </recommendedName>
</protein>
<feature type="signal peptide" evidence="2">
    <location>
        <begin position="1"/>
        <end position="26"/>
    </location>
</feature>
<evidence type="ECO:0008006" key="5">
    <source>
        <dbReference type="Google" id="ProtNLM"/>
    </source>
</evidence>
<dbReference type="AlphaFoldDB" id="A0A1Y1WSF1"/>